<dbReference type="Gene3D" id="3.40.630.30">
    <property type="match status" value="1"/>
</dbReference>
<dbReference type="CDD" id="cd04301">
    <property type="entry name" value="NAT_SF"/>
    <property type="match status" value="1"/>
</dbReference>
<dbReference type="KEGG" id="kbs:EPA93_09835"/>
<organism evidence="5 6">
    <name type="scientific">Ktedonosporobacter rubrisoli</name>
    <dbReference type="NCBI Taxonomy" id="2509675"/>
    <lineage>
        <taxon>Bacteria</taxon>
        <taxon>Bacillati</taxon>
        <taxon>Chloroflexota</taxon>
        <taxon>Ktedonobacteria</taxon>
        <taxon>Ktedonobacterales</taxon>
        <taxon>Ktedonosporobacteraceae</taxon>
        <taxon>Ktedonosporobacter</taxon>
    </lineage>
</organism>
<dbReference type="GO" id="GO:0005737">
    <property type="term" value="C:cytoplasm"/>
    <property type="evidence" value="ECO:0007669"/>
    <property type="project" value="TreeGrafter"/>
</dbReference>
<keyword evidence="1 5" id="KW-0808">Transferase</keyword>
<evidence type="ECO:0000313" key="6">
    <source>
        <dbReference type="Proteomes" id="UP000290365"/>
    </source>
</evidence>
<name>A0A4V0YYI0_KTERU</name>
<evidence type="ECO:0000256" key="2">
    <source>
        <dbReference type="ARBA" id="ARBA00023315"/>
    </source>
</evidence>
<evidence type="ECO:0000259" key="4">
    <source>
        <dbReference type="PROSITE" id="PS51186"/>
    </source>
</evidence>
<dbReference type="InterPro" id="IPR051531">
    <property type="entry name" value="N-acetyltransferase"/>
</dbReference>
<dbReference type="Pfam" id="PF13302">
    <property type="entry name" value="Acetyltransf_3"/>
    <property type="match status" value="1"/>
</dbReference>
<comment type="similarity">
    <text evidence="3">Belongs to the acetyltransferase family. RimJ subfamily.</text>
</comment>
<proteinExistence type="inferred from homology"/>
<evidence type="ECO:0000256" key="3">
    <source>
        <dbReference type="ARBA" id="ARBA00038502"/>
    </source>
</evidence>
<dbReference type="AlphaFoldDB" id="A0A4V0YYI0"/>
<keyword evidence="6" id="KW-1185">Reference proteome</keyword>
<sequence>MPVSSKSQGDMFGQNTVRIELWGEDDLALLKKLLGDPAMMGHLGGPESDVQLAERHNRYLRANSSHNRMLKIVYHTTGEAIGSVGYWERTWHGEQVYEIGWSVLPTFQGRGIASAATAQAIRMAQSDGKCRFMHAFPSVDNPPSNAICRKLGFALIEECEFEYPKGSFMQCNDWCLDLSVGR</sequence>
<reference evidence="5 6" key="1">
    <citation type="submission" date="2019-01" db="EMBL/GenBank/DDBJ databases">
        <title>Ktedonosporobacter rubrisoli SCAWS-G2.</title>
        <authorList>
            <person name="Huang Y."/>
            <person name="Yan B."/>
        </authorList>
    </citation>
    <scope>NUCLEOTIDE SEQUENCE [LARGE SCALE GENOMIC DNA]</scope>
    <source>
        <strain evidence="5 6">SCAWS-G2</strain>
    </source>
</reference>
<dbReference type="SUPFAM" id="SSF55729">
    <property type="entry name" value="Acyl-CoA N-acyltransferases (Nat)"/>
    <property type="match status" value="1"/>
</dbReference>
<evidence type="ECO:0000313" key="5">
    <source>
        <dbReference type="EMBL" id="QBD76291.1"/>
    </source>
</evidence>
<accession>A0A4V0YYI0</accession>
<evidence type="ECO:0000256" key="1">
    <source>
        <dbReference type="ARBA" id="ARBA00022679"/>
    </source>
</evidence>
<dbReference type="InterPro" id="IPR000182">
    <property type="entry name" value="GNAT_dom"/>
</dbReference>
<dbReference type="OrthoDB" id="2631610at2"/>
<dbReference type="PANTHER" id="PTHR43792">
    <property type="entry name" value="GNAT FAMILY, PUTATIVE (AFU_ORTHOLOGUE AFUA_3G00765)-RELATED-RELATED"/>
    <property type="match status" value="1"/>
</dbReference>
<keyword evidence="2" id="KW-0012">Acyltransferase</keyword>
<dbReference type="EMBL" id="CP035758">
    <property type="protein sequence ID" value="QBD76291.1"/>
    <property type="molecule type" value="Genomic_DNA"/>
</dbReference>
<dbReference type="PROSITE" id="PS51186">
    <property type="entry name" value="GNAT"/>
    <property type="match status" value="1"/>
</dbReference>
<dbReference type="Proteomes" id="UP000290365">
    <property type="component" value="Chromosome"/>
</dbReference>
<dbReference type="PANTHER" id="PTHR43792:SF8">
    <property type="entry name" value="[RIBOSOMAL PROTEIN US5]-ALANINE N-ACETYLTRANSFERASE"/>
    <property type="match status" value="1"/>
</dbReference>
<feature type="domain" description="N-acetyltransferase" evidence="4">
    <location>
        <begin position="17"/>
        <end position="174"/>
    </location>
</feature>
<dbReference type="RefSeq" id="WP_129886937.1">
    <property type="nucleotide sequence ID" value="NZ_CP035758.1"/>
</dbReference>
<dbReference type="GO" id="GO:0008999">
    <property type="term" value="F:protein-N-terminal-alanine acetyltransferase activity"/>
    <property type="evidence" value="ECO:0007669"/>
    <property type="project" value="TreeGrafter"/>
</dbReference>
<gene>
    <name evidence="5" type="ORF">EPA93_09835</name>
</gene>
<dbReference type="InterPro" id="IPR016181">
    <property type="entry name" value="Acyl_CoA_acyltransferase"/>
</dbReference>
<protein>
    <submittedName>
        <fullName evidence="5">N-acetyltransferase</fullName>
    </submittedName>
</protein>